<evidence type="ECO:0000259" key="14">
    <source>
        <dbReference type="Pfam" id="PF00535"/>
    </source>
</evidence>
<evidence type="ECO:0000313" key="16">
    <source>
        <dbReference type="Proteomes" id="UP000265120"/>
    </source>
</evidence>
<keyword evidence="4 12" id="KW-0328">Glycosyltransferase</keyword>
<dbReference type="GeneTree" id="ENSGT00390000006679"/>
<dbReference type="GO" id="GO:0001574">
    <property type="term" value="P:ganglioside biosynthetic process"/>
    <property type="evidence" value="ECO:0007669"/>
    <property type="project" value="TreeGrafter"/>
</dbReference>
<evidence type="ECO:0000256" key="12">
    <source>
        <dbReference type="PIRNR" id="PIRNR000474"/>
    </source>
</evidence>
<feature type="signal peptide" evidence="13">
    <location>
        <begin position="1"/>
        <end position="30"/>
    </location>
</feature>
<dbReference type="InterPro" id="IPR011143">
    <property type="entry name" value="GM2_synthase"/>
</dbReference>
<dbReference type="STRING" id="244447.ENSCSEP00000005406"/>
<evidence type="ECO:0000256" key="6">
    <source>
        <dbReference type="ARBA" id="ARBA00022692"/>
    </source>
</evidence>
<keyword evidence="6" id="KW-0812">Transmembrane</keyword>
<dbReference type="PANTHER" id="PTHR15046">
    <property type="entry name" value="GLYCO_TRANS_2-LIKE DOMAIN-CONTAINING PROTEIN"/>
    <property type="match status" value="1"/>
</dbReference>
<keyword evidence="10 12" id="KW-0472">Membrane</keyword>
<evidence type="ECO:0000313" key="15">
    <source>
        <dbReference type="Ensembl" id="ENSCSEP00000005406.1"/>
    </source>
</evidence>
<keyword evidence="13" id="KW-0732">Signal</keyword>
<evidence type="ECO:0000256" key="3">
    <source>
        <dbReference type="ARBA" id="ARBA00011748"/>
    </source>
</evidence>
<reference evidence="15" key="2">
    <citation type="submission" date="2025-08" db="UniProtKB">
        <authorList>
            <consortium name="Ensembl"/>
        </authorList>
    </citation>
    <scope>IDENTIFICATION</scope>
</reference>
<evidence type="ECO:0000256" key="4">
    <source>
        <dbReference type="ARBA" id="ARBA00022676"/>
    </source>
</evidence>
<name>A0A3P8UXA1_CYNSE</name>
<evidence type="ECO:0000256" key="2">
    <source>
        <dbReference type="ARBA" id="ARBA00006739"/>
    </source>
</evidence>
<dbReference type="FunFam" id="3.90.550.10:FF:000076">
    <property type="entry name" value="Beta-1,4 N-acetylgalactosaminyltransferase"/>
    <property type="match status" value="1"/>
</dbReference>
<comment type="subcellular location">
    <subcellularLocation>
        <location evidence="1">Golgi apparatus membrane</location>
        <topology evidence="1">Single-pass type II membrane protein</topology>
    </subcellularLocation>
</comment>
<sequence length="531" mass="59679">MRSVKKTVLLAILASVVLVLALLHSWPTRAYTTVDVWQRTGLLVDKRLEERLPEVDHQLENIPFHVRDNVASLLARNSCVCEGESAGVNLPFAQILFPRVSAQHLHTAFQATQLDEIKRRRAKEYQSFLKRSQTPSDVLLVAEANSPLQYPTQGVEVRPLKTIVIPGLALRDVPRDLHSINITAALGTLNVAAQVDGVRIKGDGEMHMSLSSRLLPNLNRQLQFVTYSNTLFHPSTADTVQIETEGHRAVFTIKIRHGVTPKLYNTGANGDYNITALVTIATKTFLRYDKLQDLIDSIRRFYPTVTIIIADDSQNPRSISGPHIEHYIMPFGKGWFAGRNLAISQVTTKYVLWVDDDFIFTANTKLEKLVDILERTTLDLVGGAVQEVTGYTSTYRQTISIEPGEEDGDCLHMRRGFHHVIQGFPNCVVTDGVINFFLARTDKVQQVGFDPRLARVAHMEFFIDGLGTLHVGSCDDVIISHASKIKLPWVSQSESDKTYAKFRYSPDSSDVTQSKIGLLFFKNRFQCWTHN</sequence>
<dbReference type="RefSeq" id="XP_008318217.1">
    <property type="nucleotide sequence ID" value="XM_008319995.2"/>
</dbReference>
<dbReference type="Pfam" id="PF00535">
    <property type="entry name" value="Glycos_transf_2"/>
    <property type="match status" value="1"/>
</dbReference>
<keyword evidence="5 12" id="KW-0808">Transferase</keyword>
<dbReference type="Gene3D" id="3.90.550.10">
    <property type="entry name" value="Spore Coat Polysaccharide Biosynthesis Protein SpsA, Chain A"/>
    <property type="match status" value="1"/>
</dbReference>
<evidence type="ECO:0000256" key="1">
    <source>
        <dbReference type="ARBA" id="ARBA00004323"/>
    </source>
</evidence>
<evidence type="ECO:0000256" key="13">
    <source>
        <dbReference type="SAM" id="SignalP"/>
    </source>
</evidence>
<proteinExistence type="inferred from homology"/>
<comment type="similarity">
    <text evidence="2 12">Belongs to the glycosyltransferase 2 family.</text>
</comment>
<keyword evidence="9 12" id="KW-0333">Golgi apparatus</keyword>
<keyword evidence="7" id="KW-0735">Signal-anchor</keyword>
<dbReference type="PIRSF" id="PIRSF000474">
    <property type="entry name" value="GM2_GD2_synthase"/>
    <property type="match status" value="1"/>
</dbReference>
<dbReference type="InterPro" id="IPR001173">
    <property type="entry name" value="Glyco_trans_2-like"/>
</dbReference>
<dbReference type="GeneID" id="103385954"/>
<dbReference type="Ensembl" id="ENSCSET00000005465.1">
    <property type="protein sequence ID" value="ENSCSEP00000005406.1"/>
    <property type="gene ID" value="ENSCSEG00000003497.1"/>
</dbReference>
<keyword evidence="8" id="KW-1133">Transmembrane helix</keyword>
<comment type="subunit">
    <text evidence="3">Homodimer; disulfide-linked.</text>
</comment>
<evidence type="ECO:0000256" key="7">
    <source>
        <dbReference type="ARBA" id="ARBA00022968"/>
    </source>
</evidence>
<keyword evidence="11" id="KW-1015">Disulfide bond</keyword>
<dbReference type="GO" id="GO:0000139">
    <property type="term" value="C:Golgi membrane"/>
    <property type="evidence" value="ECO:0007669"/>
    <property type="project" value="UniProtKB-SubCell"/>
</dbReference>
<reference evidence="15 16" key="1">
    <citation type="journal article" date="2014" name="Nat. Genet.">
        <title>Whole-genome sequence of a flatfish provides insights into ZW sex chromosome evolution and adaptation to a benthic lifestyle.</title>
        <authorList>
            <person name="Chen S."/>
            <person name="Zhang G."/>
            <person name="Shao C."/>
            <person name="Huang Q."/>
            <person name="Liu G."/>
            <person name="Zhang P."/>
            <person name="Song W."/>
            <person name="An N."/>
            <person name="Chalopin D."/>
            <person name="Volff J.N."/>
            <person name="Hong Y."/>
            <person name="Li Q."/>
            <person name="Sha Z."/>
            <person name="Zhou H."/>
            <person name="Xie M."/>
            <person name="Yu Q."/>
            <person name="Liu Y."/>
            <person name="Xiang H."/>
            <person name="Wang N."/>
            <person name="Wu K."/>
            <person name="Yang C."/>
            <person name="Zhou Q."/>
            <person name="Liao X."/>
            <person name="Yang L."/>
            <person name="Hu Q."/>
            <person name="Zhang J."/>
            <person name="Meng L."/>
            <person name="Jin L."/>
            <person name="Tian Y."/>
            <person name="Lian J."/>
            <person name="Yang J."/>
            <person name="Miao G."/>
            <person name="Liu S."/>
            <person name="Liang Z."/>
            <person name="Yan F."/>
            <person name="Li Y."/>
            <person name="Sun B."/>
            <person name="Zhang H."/>
            <person name="Zhang J."/>
            <person name="Zhu Y."/>
            <person name="Du M."/>
            <person name="Zhao Y."/>
            <person name="Schartl M."/>
            <person name="Tang Q."/>
            <person name="Wang J."/>
        </authorList>
    </citation>
    <scope>NUCLEOTIDE SEQUENCE</scope>
</reference>
<reference evidence="15" key="3">
    <citation type="submission" date="2025-09" db="UniProtKB">
        <authorList>
            <consortium name="Ensembl"/>
        </authorList>
    </citation>
    <scope>IDENTIFICATION</scope>
</reference>
<evidence type="ECO:0000256" key="9">
    <source>
        <dbReference type="ARBA" id="ARBA00023034"/>
    </source>
</evidence>
<accession>A0A3P8UXA1</accession>
<dbReference type="PANTHER" id="PTHR15046:SF1">
    <property type="entry name" value="BETA-1,4 N-ACETYLGALACTOSAMINYLTRANSFERASE 1"/>
    <property type="match status" value="1"/>
</dbReference>
<keyword evidence="16" id="KW-1185">Reference proteome</keyword>
<organism evidence="15 16">
    <name type="scientific">Cynoglossus semilaevis</name>
    <name type="common">Tongue sole</name>
    <dbReference type="NCBI Taxonomy" id="244447"/>
    <lineage>
        <taxon>Eukaryota</taxon>
        <taxon>Metazoa</taxon>
        <taxon>Chordata</taxon>
        <taxon>Craniata</taxon>
        <taxon>Vertebrata</taxon>
        <taxon>Euteleostomi</taxon>
        <taxon>Actinopterygii</taxon>
        <taxon>Neopterygii</taxon>
        <taxon>Teleostei</taxon>
        <taxon>Neoteleostei</taxon>
        <taxon>Acanthomorphata</taxon>
        <taxon>Carangaria</taxon>
        <taxon>Pleuronectiformes</taxon>
        <taxon>Pleuronectoidei</taxon>
        <taxon>Cynoglossidae</taxon>
        <taxon>Cynoglossinae</taxon>
        <taxon>Cynoglossus</taxon>
    </lineage>
</organism>
<feature type="domain" description="Glycosyltransferase 2-like" evidence="14">
    <location>
        <begin position="280"/>
        <end position="443"/>
    </location>
</feature>
<dbReference type="KEGG" id="csem:103385954"/>
<evidence type="ECO:0000256" key="10">
    <source>
        <dbReference type="ARBA" id="ARBA00023136"/>
    </source>
</evidence>
<dbReference type="SUPFAM" id="SSF53448">
    <property type="entry name" value="Nucleotide-diphospho-sugar transferases"/>
    <property type="match status" value="1"/>
</dbReference>
<dbReference type="InterPro" id="IPR029044">
    <property type="entry name" value="Nucleotide-diphossugar_trans"/>
</dbReference>
<protein>
    <recommendedName>
        <fullName evidence="12">Beta-1,4 N-acetylgalactosaminyltransferase</fullName>
    </recommendedName>
</protein>
<dbReference type="AlphaFoldDB" id="A0A3P8UXA1"/>
<dbReference type="OrthoDB" id="2139606at2759"/>
<dbReference type="GO" id="GO:0008376">
    <property type="term" value="F:acetylgalactosaminyltransferase activity"/>
    <property type="evidence" value="ECO:0007669"/>
    <property type="project" value="TreeGrafter"/>
</dbReference>
<evidence type="ECO:0000256" key="11">
    <source>
        <dbReference type="ARBA" id="ARBA00023157"/>
    </source>
</evidence>
<dbReference type="CTD" id="793635"/>
<feature type="chain" id="PRO_5018322966" description="Beta-1,4 N-acetylgalactosaminyltransferase" evidence="13">
    <location>
        <begin position="31"/>
        <end position="531"/>
    </location>
</feature>
<dbReference type="Proteomes" id="UP000265120">
    <property type="component" value="Chromosome 11"/>
</dbReference>
<evidence type="ECO:0000256" key="8">
    <source>
        <dbReference type="ARBA" id="ARBA00022989"/>
    </source>
</evidence>
<evidence type="ECO:0000256" key="5">
    <source>
        <dbReference type="ARBA" id="ARBA00022679"/>
    </source>
</evidence>
<dbReference type="CDD" id="cd00761">
    <property type="entry name" value="Glyco_tranf_GTA_type"/>
    <property type="match status" value="1"/>
</dbReference>
<dbReference type="InParanoid" id="A0A3P8UXA1"/>
<dbReference type="RefSeq" id="XP_008318218.1">
    <property type="nucleotide sequence ID" value="XM_008319996.2"/>
</dbReference>
<dbReference type="OMA" id="REYQAFQ"/>